<dbReference type="GO" id="GO:0046872">
    <property type="term" value="F:metal ion binding"/>
    <property type="evidence" value="ECO:0007669"/>
    <property type="project" value="UniProtKB-KW"/>
</dbReference>
<comment type="caution">
    <text evidence="14">The sequence shown here is derived from an EMBL/GenBank/DDBJ whole genome shotgun (WGS) entry which is preliminary data.</text>
</comment>
<name>A0A562KUZ7_9GAMM</name>
<evidence type="ECO:0000256" key="5">
    <source>
        <dbReference type="ARBA" id="ARBA00022857"/>
    </source>
</evidence>
<dbReference type="PANTHER" id="PTHR36999:SF1">
    <property type="entry name" value="ISOCITRATE DEHYDROGENASE (NADP(+))"/>
    <property type="match status" value="1"/>
</dbReference>
<reference evidence="14 15" key="1">
    <citation type="journal article" date="2015" name="Stand. Genomic Sci.">
        <title>Genomic Encyclopedia of Bacterial and Archaeal Type Strains, Phase III: the genomes of soil and plant-associated and newly described type strains.</title>
        <authorList>
            <person name="Whitman W.B."/>
            <person name="Woyke T."/>
            <person name="Klenk H.P."/>
            <person name="Zhou Y."/>
            <person name="Lilburn T.G."/>
            <person name="Beck B.J."/>
            <person name="De Vos P."/>
            <person name="Vandamme P."/>
            <person name="Eisen J.A."/>
            <person name="Garrity G."/>
            <person name="Hugenholtz P."/>
            <person name="Kyrpides N.C."/>
        </authorList>
    </citation>
    <scope>NUCLEOTIDE SEQUENCE [LARGE SCALE GENOMIC DNA]</scope>
    <source>
        <strain evidence="14 15">CGMCC 1.10821</strain>
    </source>
</reference>
<evidence type="ECO:0000313" key="14">
    <source>
        <dbReference type="EMBL" id="TWH99177.1"/>
    </source>
</evidence>
<feature type="binding site" evidence="12">
    <location>
        <position position="549"/>
    </location>
    <ligand>
        <name>Mg(2+)</name>
        <dbReference type="ChEBI" id="CHEBI:18420"/>
    </ligand>
</feature>
<protein>
    <recommendedName>
        <fullName evidence="9">Isocitrate dehydrogenase [NADP]</fullName>
        <ecNumber evidence="9">1.1.1.42</ecNumber>
    </recommendedName>
    <alternativeName>
        <fullName evidence="9">Oxalosuccinate decarboxylase</fullName>
    </alternativeName>
</protein>
<dbReference type="OrthoDB" id="9807643at2"/>
<dbReference type="RefSeq" id="WP_144900649.1">
    <property type="nucleotide sequence ID" value="NZ_VLKN01000012.1"/>
</dbReference>
<dbReference type="InterPro" id="IPR004436">
    <property type="entry name" value="Isocitrate_DH_NADP_mono"/>
</dbReference>
<feature type="binding site" evidence="12">
    <location>
        <position position="351"/>
    </location>
    <ligand>
        <name>Mg(2+)</name>
        <dbReference type="ChEBI" id="CHEBI:18420"/>
    </ligand>
</feature>
<evidence type="ECO:0000256" key="8">
    <source>
        <dbReference type="ARBA" id="ARBA00046318"/>
    </source>
</evidence>
<comment type="similarity">
    <text evidence="8 9">Belongs to the monomeric-type IDH family.</text>
</comment>
<dbReference type="PIRSF" id="PIRSF009407">
    <property type="entry name" value="IDH_monmr"/>
    <property type="match status" value="1"/>
</dbReference>
<evidence type="ECO:0000256" key="4">
    <source>
        <dbReference type="ARBA" id="ARBA00022842"/>
    </source>
</evidence>
<accession>A0A562KUZ7</accession>
<feature type="binding site" evidence="13">
    <location>
        <position position="650"/>
    </location>
    <ligand>
        <name>NADP(+)</name>
        <dbReference type="ChEBI" id="CHEBI:58349"/>
    </ligand>
</feature>
<feature type="binding site" evidence="11">
    <location>
        <position position="146"/>
    </location>
    <ligand>
        <name>D-threo-isocitrate</name>
        <dbReference type="ChEBI" id="CHEBI:15562"/>
    </ligand>
</feature>
<feature type="binding site" evidence="11">
    <location>
        <begin position="133"/>
        <end position="140"/>
    </location>
    <ligand>
        <name>substrate</name>
    </ligand>
</feature>
<evidence type="ECO:0000256" key="3">
    <source>
        <dbReference type="ARBA" id="ARBA00022723"/>
    </source>
</evidence>
<feature type="binding site" evidence="13">
    <location>
        <position position="590"/>
    </location>
    <ligand>
        <name>NADP(+)</name>
        <dbReference type="ChEBI" id="CHEBI:58349"/>
    </ligand>
</feature>
<keyword evidence="6 9" id="KW-0560">Oxidoreductase</keyword>
<comment type="cofactor">
    <cofactor evidence="12">
        <name>Mg(2+)</name>
        <dbReference type="ChEBI" id="CHEBI:18420"/>
    </cofactor>
    <cofactor evidence="12">
        <name>Mn(2+)</name>
        <dbReference type="ChEBI" id="CHEBI:29035"/>
    </cofactor>
    <text evidence="12">Binds 1 Mg(2+) or Mn(2+) ion per subunit.</text>
</comment>
<feature type="site" description="Critical for catalysis" evidence="10">
    <location>
        <position position="256"/>
    </location>
</feature>
<dbReference type="GO" id="GO:0006097">
    <property type="term" value="P:glyoxylate cycle"/>
    <property type="evidence" value="ECO:0007669"/>
    <property type="project" value="UniProtKB-KW"/>
</dbReference>
<keyword evidence="15" id="KW-1185">Reference proteome</keyword>
<evidence type="ECO:0000256" key="13">
    <source>
        <dbReference type="PIRSR" id="PIRSR009407-4"/>
    </source>
</evidence>
<dbReference type="SUPFAM" id="SSF53659">
    <property type="entry name" value="Isocitrate/Isopropylmalate dehydrogenase-like"/>
    <property type="match status" value="1"/>
</dbReference>
<dbReference type="EC" id="1.1.1.42" evidence="9"/>
<dbReference type="GO" id="GO:0006099">
    <property type="term" value="P:tricarboxylic acid cycle"/>
    <property type="evidence" value="ECO:0007669"/>
    <property type="project" value="UniProtKB-KW"/>
</dbReference>
<dbReference type="AlphaFoldDB" id="A0A562KUZ7"/>
<dbReference type="NCBIfam" id="TIGR00178">
    <property type="entry name" value="monomer_idh"/>
    <property type="match status" value="1"/>
</dbReference>
<comment type="catalytic activity">
    <reaction evidence="7 9">
        <text>D-threo-isocitrate + NADP(+) = 2-oxoglutarate + CO2 + NADPH</text>
        <dbReference type="Rhea" id="RHEA:19629"/>
        <dbReference type="ChEBI" id="CHEBI:15562"/>
        <dbReference type="ChEBI" id="CHEBI:16526"/>
        <dbReference type="ChEBI" id="CHEBI:16810"/>
        <dbReference type="ChEBI" id="CHEBI:57783"/>
        <dbReference type="ChEBI" id="CHEBI:58349"/>
        <dbReference type="EC" id="1.1.1.42"/>
    </reaction>
</comment>
<dbReference type="GO" id="GO:0004450">
    <property type="term" value="F:isocitrate dehydrogenase (NADP+) activity"/>
    <property type="evidence" value="ECO:0007669"/>
    <property type="project" value="UniProtKB-EC"/>
</dbReference>
<feature type="binding site" evidence="13">
    <location>
        <begin position="585"/>
        <end position="586"/>
    </location>
    <ligand>
        <name>NADP(+)</name>
        <dbReference type="ChEBI" id="CHEBI:58349"/>
    </ligand>
</feature>
<feature type="binding site" evidence="13">
    <location>
        <position position="136"/>
    </location>
    <ligand>
        <name>NADP(+)</name>
        <dbReference type="ChEBI" id="CHEBI:58349"/>
    </ligand>
</feature>
<feature type="binding site" evidence="13">
    <location>
        <begin position="601"/>
        <end position="603"/>
    </location>
    <ligand>
        <name>NADP(+)</name>
        <dbReference type="ChEBI" id="CHEBI:58349"/>
    </ligand>
</feature>
<keyword evidence="3 12" id="KW-0479">Metal-binding</keyword>
<feature type="binding site" evidence="13">
    <location>
        <begin position="83"/>
        <end position="88"/>
    </location>
    <ligand>
        <name>NADP(+)</name>
        <dbReference type="ChEBI" id="CHEBI:58349"/>
    </ligand>
</feature>
<evidence type="ECO:0000256" key="12">
    <source>
        <dbReference type="PIRSR" id="PIRSR009407-3"/>
    </source>
</evidence>
<dbReference type="Pfam" id="PF03971">
    <property type="entry name" value="IDH"/>
    <property type="match status" value="1"/>
</dbReference>
<evidence type="ECO:0000256" key="11">
    <source>
        <dbReference type="PIRSR" id="PIRSR009407-2"/>
    </source>
</evidence>
<evidence type="ECO:0000256" key="7">
    <source>
        <dbReference type="ARBA" id="ARBA00023554"/>
    </source>
</evidence>
<feature type="site" description="Critical for catalysis" evidence="10">
    <location>
        <position position="421"/>
    </location>
</feature>
<evidence type="ECO:0000313" key="15">
    <source>
        <dbReference type="Proteomes" id="UP000315167"/>
    </source>
</evidence>
<evidence type="ECO:0000256" key="10">
    <source>
        <dbReference type="PIRSR" id="PIRSR009407-1"/>
    </source>
</evidence>
<evidence type="ECO:0000256" key="2">
    <source>
        <dbReference type="ARBA" id="ARBA00022532"/>
    </source>
</evidence>
<evidence type="ECO:0000256" key="6">
    <source>
        <dbReference type="ARBA" id="ARBA00023002"/>
    </source>
</evidence>
<feature type="binding site" evidence="11">
    <location>
        <position position="548"/>
    </location>
    <ligand>
        <name>D-threo-isocitrate</name>
        <dbReference type="ChEBI" id="CHEBI:15562"/>
    </ligand>
</feature>
<keyword evidence="1 9" id="KW-0329">Glyoxylate bypass</keyword>
<dbReference type="PANTHER" id="PTHR36999">
    <property type="entry name" value="ISOCITRATE DEHYDROGENASE [NADP]"/>
    <property type="match status" value="1"/>
</dbReference>
<gene>
    <name evidence="14" type="ORF">IP90_03168</name>
</gene>
<dbReference type="Proteomes" id="UP000315167">
    <property type="component" value="Unassembled WGS sequence"/>
</dbReference>
<evidence type="ECO:0000256" key="1">
    <source>
        <dbReference type="ARBA" id="ARBA00022435"/>
    </source>
</evidence>
<feature type="binding site" evidence="12">
    <location>
        <position position="553"/>
    </location>
    <ligand>
        <name>Mg(2+)</name>
        <dbReference type="ChEBI" id="CHEBI:18420"/>
    </ligand>
</feature>
<keyword evidence="4 12" id="KW-0460">Magnesium</keyword>
<organism evidence="14 15">
    <name type="scientific">Luteimonas cucumeris</name>
    <dbReference type="NCBI Taxonomy" id="985012"/>
    <lineage>
        <taxon>Bacteria</taxon>
        <taxon>Pseudomonadati</taxon>
        <taxon>Pseudomonadota</taxon>
        <taxon>Gammaproteobacteria</taxon>
        <taxon>Lysobacterales</taxon>
        <taxon>Lysobacteraceae</taxon>
        <taxon>Luteimonas</taxon>
    </lineage>
</organism>
<evidence type="ECO:0000256" key="9">
    <source>
        <dbReference type="PIRNR" id="PIRNR009407"/>
    </source>
</evidence>
<proteinExistence type="inferred from homology"/>
<dbReference type="EMBL" id="VLKN01000012">
    <property type="protein sequence ID" value="TWH99177.1"/>
    <property type="molecule type" value="Genomic_DNA"/>
</dbReference>
<keyword evidence="2 9" id="KW-0816">Tricarboxylic acid cycle</keyword>
<sequence length="744" mass="80474">MPNTPKIIYTLTDEAPFLATQSLLPIVEAYTATAGIEVESRDISLAARILAQFPDYLSDAQKVGDHLAELGQLATTPDANIIKLPNISASVPQLKAAIIELQQHGYALPDYPEEPQDERENDIKQRYDRTKGSAVNPVLREGNSDRRAPLSVKNYARKHPHRMGAWSADSKSHVAHMDDGDFYGSEQSVQIAQAGTVGIELTGTDGRRNMLKTGIKVQAGELIDAAVMSAHALSAFVDAQIDDARAQGVLFSLHLKATMMKVSDPVMFGIVVQRYFRDVLVKHADALAQAGFDANNGIGDLYARLPSLPADLAAQIEADIVAEYTQRPGLAMVNSDKGITNLHVPSDVIVDASMPAMIRDSGRMWNADGQLQDTKAVIPDRCYAGIYQAVIDDCRAHGAFDPATMGSVPNVGLMAQKAEEYGSHDKTFRIPADGTVRVLDDAGNVLMEHVVAAGDIWRMCQTRDAPIQDWVKLAVNRARLSSTPAVFWLDAQRAHDANVIAKVERYLKDHDTAGLDIRILAPVEAMKLSLQRIRQGQDTISVTGNVLRDYLTDLFPIMELGTSAKMLSIVPLMAGGGLFETGAGGSAPKHVQQFIEEDYLRWDSLGEFLALAASLEHLANRYDHARARVLADALDAANGKFLDNDKSPSRKVGGIDNRGSHFYLALYWAQALAAQNDDAALKAAFSRLADTLAANEAKIVAELVAVQGKPVQIGGYYQPDLALLGPAMRPSATFNAALAALVAG</sequence>
<keyword evidence="5 9" id="KW-0521">NADP</keyword>